<reference evidence="6 7" key="2">
    <citation type="journal article" date="2013" name="PLoS ONE">
        <title>INDIGO - INtegrated Data Warehouse of MIcrobial GenOmes with Examples from the Red Sea Extremophiles.</title>
        <authorList>
            <person name="Alam I."/>
            <person name="Antunes A."/>
            <person name="Kamau A.A."/>
            <person name="Ba Alawi W."/>
            <person name="Kalkatawi M."/>
            <person name="Stingl U."/>
            <person name="Bajic V.B."/>
        </authorList>
    </citation>
    <scope>NUCLEOTIDE SEQUENCE [LARGE SCALE GENOMIC DNA]</scope>
    <source>
        <strain evidence="6 7">SSD-17B</strain>
    </source>
</reference>
<feature type="transmembrane region" description="Helical" evidence="5">
    <location>
        <begin position="163"/>
        <end position="184"/>
    </location>
</feature>
<feature type="transmembrane region" description="Helical" evidence="5">
    <location>
        <begin position="59"/>
        <end position="81"/>
    </location>
</feature>
<sequence>MSYKARIKKLKDRLQANKLATRIIQNSRWLVVDKLFTMVIGVFVTAIVARYFGPERYGQYNYALSFVTLFTAFSTLGLETLSVKAIVDENYDEGTILCTSLVMRVIGGSILTIVAIIIINIIDADDRNLHIIVFILSITMVFKAIEVIEYWIQAHHKAKISSIIRMISYIIMVVMKIVLVLLGGTLIHFSLIYMVNAIIIGIGLFIAYSRNREVNIKWRIDFKYAKSVLSQSWYLVLAGLMGTLYMKIDKVMLGSLMGTTLEVGMYSAATSIAEMWYFVPLAIITSFRPIIMNNKSISKLKYEKSVLVQYTIITWLSIAFGFFMLIFSDLIIDLLYGQDYYKAAKILSISVWAGIFAMIGSASSTWLITERLHKYKTIFVFSGAVVNIALNLFLIPRFGGYGAAIATLASQFIANIFTPLFFTKMRPNIIMIFKAVSLYILRKNKK</sequence>
<feature type="transmembrane region" description="Helical" evidence="5">
    <location>
        <begin position="128"/>
        <end position="151"/>
    </location>
</feature>
<evidence type="ECO:0000313" key="7">
    <source>
        <dbReference type="Proteomes" id="UP000005707"/>
    </source>
</evidence>
<dbReference type="InterPro" id="IPR002797">
    <property type="entry name" value="Polysacc_synth"/>
</dbReference>
<keyword evidence="2 5" id="KW-0812">Transmembrane</keyword>
<feature type="transmembrane region" description="Helical" evidence="5">
    <location>
        <begin position="35"/>
        <end position="53"/>
    </location>
</feature>
<evidence type="ECO:0000313" key="6">
    <source>
        <dbReference type="EMBL" id="ERJ10934.1"/>
    </source>
</evidence>
<protein>
    <submittedName>
        <fullName evidence="6">Membrane protein</fullName>
    </submittedName>
</protein>
<evidence type="ECO:0000256" key="3">
    <source>
        <dbReference type="ARBA" id="ARBA00022989"/>
    </source>
</evidence>
<dbReference type="PANTHER" id="PTHR43424:SF1">
    <property type="entry name" value="LOCUS PUTATIVE PROTEIN 1-RELATED"/>
    <property type="match status" value="1"/>
</dbReference>
<reference evidence="6 7" key="1">
    <citation type="journal article" date="2011" name="J. Bacteriol.">
        <title>Genome sequence of Haloplasma contractile, an unusual contractile bacterium from a deep-sea anoxic brine lake.</title>
        <authorList>
            <person name="Antunes A."/>
            <person name="Alam I."/>
            <person name="El Dorry H."/>
            <person name="Siam R."/>
            <person name="Robertson A."/>
            <person name="Bajic V.B."/>
            <person name="Stingl U."/>
        </authorList>
    </citation>
    <scope>NUCLEOTIDE SEQUENCE [LARGE SCALE GENOMIC DNA]</scope>
    <source>
        <strain evidence="6 7">SSD-17B</strain>
    </source>
</reference>
<dbReference type="Pfam" id="PF01943">
    <property type="entry name" value="Polysacc_synt"/>
    <property type="match status" value="1"/>
</dbReference>
<dbReference type="PANTHER" id="PTHR43424">
    <property type="entry name" value="LOCUS PUTATIVE PROTEIN 1-RELATED"/>
    <property type="match status" value="1"/>
</dbReference>
<comment type="subcellular location">
    <subcellularLocation>
        <location evidence="1">Membrane</location>
        <topology evidence="1">Multi-pass membrane protein</topology>
    </subcellularLocation>
</comment>
<dbReference type="InParanoid" id="U2FI84"/>
<keyword evidence="4 5" id="KW-0472">Membrane</keyword>
<comment type="caution">
    <text evidence="6">The sequence shown here is derived from an EMBL/GenBank/DDBJ whole genome shotgun (WGS) entry which is preliminary data.</text>
</comment>
<evidence type="ECO:0000256" key="4">
    <source>
        <dbReference type="ARBA" id="ARBA00023136"/>
    </source>
</evidence>
<organism evidence="6 7">
    <name type="scientific">Haloplasma contractile SSD-17B</name>
    <dbReference type="NCBI Taxonomy" id="1033810"/>
    <lineage>
        <taxon>Bacteria</taxon>
        <taxon>Bacillati</taxon>
        <taxon>Mycoplasmatota</taxon>
        <taxon>Mollicutes</taxon>
        <taxon>Haloplasmatales</taxon>
        <taxon>Haloplasmataceae</taxon>
        <taxon>Haloplasma</taxon>
    </lineage>
</organism>
<feature type="transmembrane region" description="Helical" evidence="5">
    <location>
        <begin position="101"/>
        <end position="122"/>
    </location>
</feature>
<gene>
    <name evidence="6" type="ORF">HLPCO_003057</name>
</gene>
<dbReference type="GO" id="GO:0016020">
    <property type="term" value="C:membrane"/>
    <property type="evidence" value="ECO:0007669"/>
    <property type="project" value="UniProtKB-SubCell"/>
</dbReference>
<dbReference type="Proteomes" id="UP000005707">
    <property type="component" value="Unassembled WGS sequence"/>
</dbReference>
<dbReference type="RefSeq" id="WP_008825336.1">
    <property type="nucleotide sequence ID" value="NZ_AFNU02000022.1"/>
</dbReference>
<evidence type="ECO:0000256" key="1">
    <source>
        <dbReference type="ARBA" id="ARBA00004141"/>
    </source>
</evidence>
<dbReference type="CDD" id="cd13128">
    <property type="entry name" value="MATE_Wzx_like"/>
    <property type="match status" value="1"/>
</dbReference>
<feature type="transmembrane region" description="Helical" evidence="5">
    <location>
        <begin position="346"/>
        <end position="368"/>
    </location>
</feature>
<accession>U2FI84</accession>
<feature type="transmembrane region" description="Helical" evidence="5">
    <location>
        <begin position="375"/>
        <end position="395"/>
    </location>
</feature>
<evidence type="ECO:0000256" key="2">
    <source>
        <dbReference type="ARBA" id="ARBA00022692"/>
    </source>
</evidence>
<name>U2FI84_9MOLU</name>
<keyword evidence="7" id="KW-1185">Reference proteome</keyword>
<feature type="transmembrane region" description="Helical" evidence="5">
    <location>
        <begin position="266"/>
        <end position="287"/>
    </location>
</feature>
<keyword evidence="3 5" id="KW-1133">Transmembrane helix</keyword>
<feature type="transmembrane region" description="Helical" evidence="5">
    <location>
        <begin position="307"/>
        <end position="326"/>
    </location>
</feature>
<dbReference type="STRING" id="1033810.HLPCO_003057"/>
<dbReference type="InterPro" id="IPR052556">
    <property type="entry name" value="PolySynth_Transporter"/>
</dbReference>
<dbReference type="AlphaFoldDB" id="U2FI84"/>
<evidence type="ECO:0000256" key="5">
    <source>
        <dbReference type="SAM" id="Phobius"/>
    </source>
</evidence>
<feature type="transmembrane region" description="Helical" evidence="5">
    <location>
        <begin position="190"/>
        <end position="208"/>
    </location>
</feature>
<dbReference type="eggNOG" id="COG2244">
    <property type="taxonomic scope" value="Bacteria"/>
</dbReference>
<feature type="transmembrane region" description="Helical" evidence="5">
    <location>
        <begin position="228"/>
        <end position="246"/>
    </location>
</feature>
<dbReference type="EMBL" id="AFNU02000022">
    <property type="protein sequence ID" value="ERJ10934.1"/>
    <property type="molecule type" value="Genomic_DNA"/>
</dbReference>
<feature type="transmembrane region" description="Helical" evidence="5">
    <location>
        <begin position="401"/>
        <end position="422"/>
    </location>
</feature>
<proteinExistence type="predicted"/>